<dbReference type="EMBL" id="JADOEL010000002">
    <property type="protein sequence ID" value="MBF8176860.1"/>
    <property type="molecule type" value="Genomic_DNA"/>
</dbReference>
<proteinExistence type="inferred from homology"/>
<dbReference type="Pfam" id="PF05163">
    <property type="entry name" value="DinB"/>
    <property type="match status" value="1"/>
</dbReference>
<evidence type="ECO:0000313" key="3">
    <source>
        <dbReference type="EMBL" id="MBF8176860.1"/>
    </source>
</evidence>
<dbReference type="RefSeq" id="WP_195874773.1">
    <property type="nucleotide sequence ID" value="NZ_JADOEL010000002.1"/>
</dbReference>
<dbReference type="SUPFAM" id="SSF109854">
    <property type="entry name" value="DinB/YfiT-like putative metalloenzymes"/>
    <property type="match status" value="1"/>
</dbReference>
<dbReference type="InterPro" id="IPR034660">
    <property type="entry name" value="DinB/YfiT-like"/>
</dbReference>
<dbReference type="Gene3D" id="1.20.120.450">
    <property type="entry name" value="dinb family like domain"/>
    <property type="match status" value="1"/>
</dbReference>
<evidence type="ECO:0000313" key="4">
    <source>
        <dbReference type="Proteomes" id="UP000657372"/>
    </source>
</evidence>
<keyword evidence="2" id="KW-0479">Metal-binding</keyword>
<name>A0ABS0EPS1_9BURK</name>
<evidence type="ECO:0000256" key="2">
    <source>
        <dbReference type="ARBA" id="ARBA00022723"/>
    </source>
</evidence>
<organism evidence="3 4">
    <name type="scientific">Herminiimonas contaminans</name>
    <dbReference type="NCBI Taxonomy" id="1111140"/>
    <lineage>
        <taxon>Bacteria</taxon>
        <taxon>Pseudomonadati</taxon>
        <taxon>Pseudomonadota</taxon>
        <taxon>Betaproteobacteria</taxon>
        <taxon>Burkholderiales</taxon>
        <taxon>Oxalobacteraceae</taxon>
        <taxon>Herminiimonas</taxon>
    </lineage>
</organism>
<keyword evidence="4" id="KW-1185">Reference proteome</keyword>
<dbReference type="Proteomes" id="UP000657372">
    <property type="component" value="Unassembled WGS sequence"/>
</dbReference>
<gene>
    <name evidence="3" type="ORF">IXC47_04100</name>
</gene>
<reference evidence="3 4" key="1">
    <citation type="submission" date="2020-11" db="EMBL/GenBank/DDBJ databases">
        <title>WGS of Herminiimonas contaminans strain Marseille-Q4544 isolated from planarians Schmidtea mediterranea.</title>
        <authorList>
            <person name="Kangale L."/>
        </authorList>
    </citation>
    <scope>NUCLEOTIDE SEQUENCE [LARGE SCALE GENOMIC DNA]</scope>
    <source>
        <strain evidence="3 4">Marseille-Q4544</strain>
    </source>
</reference>
<dbReference type="PANTHER" id="PTHR37302:SF1">
    <property type="entry name" value="PROTEIN DINB"/>
    <property type="match status" value="1"/>
</dbReference>
<accession>A0ABS0EPS1</accession>
<comment type="caution">
    <text evidence="3">The sequence shown here is derived from an EMBL/GenBank/DDBJ whole genome shotgun (WGS) entry which is preliminary data.</text>
</comment>
<evidence type="ECO:0000256" key="1">
    <source>
        <dbReference type="ARBA" id="ARBA00008635"/>
    </source>
</evidence>
<dbReference type="InterPro" id="IPR007837">
    <property type="entry name" value="DinB"/>
</dbReference>
<comment type="similarity">
    <text evidence="1">Belongs to the DinB family.</text>
</comment>
<dbReference type="PANTHER" id="PTHR37302">
    <property type="entry name" value="SLR1116 PROTEIN"/>
    <property type="match status" value="1"/>
</dbReference>
<protein>
    <submittedName>
        <fullName evidence="3">DinB family protein</fullName>
    </submittedName>
</protein>
<sequence length="171" mass="19179">MITPEYAHLLARYNRWMNGKIYTASEQLSDTERKADRGAFFKSIHSTLNHLVWGDAMWLGRFTKGTALERAMPTTPGGVDVHADWAELKAARAALDEELLVWAASLDANWLAGDFSWYSGMTKSMRSGPAWQSVAHMFNHQTHHRGQVTTLLSQQRIDVGATDLMMMPKGA</sequence>